<sequence>MASLRGLLVSLLAASTTALPWIGPAATPLVGTNEKVDQPRTTAAALTNRFRRRDSYPVSVCGWIAGVASLQASCSTQSSCVWNTDLGVVGCCAMTSDGCAFYTSCVDINSKKPSVDRNDVYTCRGTSVCYLNTYPHGLVHGYDTAKSFQIVFTGTSSNAKATTSVATEYTTLTLTVTPSIVSTTPTTLTTSTQGSSTDDSSGATSSTTTTSSTGAEASSDSPTPSASAEPAPKGTPTGAIAGGTVGGFAGVAILATILFFFWRKYRRGNDEKEERQGEVVMSVGGPIAELESPKPSPAPVHDISAISSPTIGRYSNASTTRTPGRSELVELP</sequence>
<evidence type="ECO:0000313" key="4">
    <source>
        <dbReference type="EMBL" id="KAJ4149876.1"/>
    </source>
</evidence>
<protein>
    <submittedName>
        <fullName evidence="4">Uncharacterized protein</fullName>
    </submittedName>
</protein>
<dbReference type="RefSeq" id="XP_056051590.1">
    <property type="nucleotide sequence ID" value="XM_056199664.1"/>
</dbReference>
<feature type="transmembrane region" description="Helical" evidence="2">
    <location>
        <begin position="239"/>
        <end position="262"/>
    </location>
</feature>
<evidence type="ECO:0000256" key="1">
    <source>
        <dbReference type="SAM" id="MobiDB-lite"/>
    </source>
</evidence>
<organism evidence="4 5">
    <name type="scientific">Akanthomyces muscarius</name>
    <name type="common">Entomopathogenic fungus</name>
    <name type="synonym">Lecanicillium muscarium</name>
    <dbReference type="NCBI Taxonomy" id="2231603"/>
    <lineage>
        <taxon>Eukaryota</taxon>
        <taxon>Fungi</taxon>
        <taxon>Dikarya</taxon>
        <taxon>Ascomycota</taxon>
        <taxon>Pezizomycotina</taxon>
        <taxon>Sordariomycetes</taxon>
        <taxon>Hypocreomycetidae</taxon>
        <taxon>Hypocreales</taxon>
        <taxon>Cordycipitaceae</taxon>
        <taxon>Akanthomyces</taxon>
    </lineage>
</organism>
<gene>
    <name evidence="4" type="ORF">LMH87_010654</name>
</gene>
<dbReference type="EMBL" id="JAJHUN010000009">
    <property type="protein sequence ID" value="KAJ4149876.1"/>
    <property type="molecule type" value="Genomic_DNA"/>
</dbReference>
<feature type="region of interest" description="Disordered" evidence="1">
    <location>
        <begin position="183"/>
        <end position="238"/>
    </location>
</feature>
<keyword evidence="2" id="KW-0472">Membrane</keyword>
<accession>A0A9W8Q849</accession>
<evidence type="ECO:0000256" key="3">
    <source>
        <dbReference type="SAM" id="SignalP"/>
    </source>
</evidence>
<feature type="compositionally biased region" description="Polar residues" evidence="1">
    <location>
        <begin position="305"/>
        <end position="323"/>
    </location>
</feature>
<feature type="chain" id="PRO_5040773660" evidence="3">
    <location>
        <begin position="19"/>
        <end position="332"/>
    </location>
</feature>
<dbReference type="PANTHER" id="PTHR16861">
    <property type="entry name" value="GLYCOPROTEIN 38"/>
    <property type="match status" value="1"/>
</dbReference>
<name>A0A9W8Q849_AKAMU</name>
<keyword evidence="5" id="KW-1185">Reference proteome</keyword>
<keyword evidence="2" id="KW-0812">Transmembrane</keyword>
<reference evidence="4" key="1">
    <citation type="journal article" date="2023" name="Access Microbiol">
        <title>De-novo genome assembly for Akanthomyces muscarius, a biocontrol agent of insect agricultural pests.</title>
        <authorList>
            <person name="Erdos Z."/>
            <person name="Studholme D.J."/>
            <person name="Raymond B."/>
            <person name="Sharma M."/>
        </authorList>
    </citation>
    <scope>NUCLEOTIDE SEQUENCE</scope>
    <source>
        <strain evidence="4">Ve6</strain>
    </source>
</reference>
<dbReference type="GeneID" id="80897813"/>
<feature type="signal peptide" evidence="3">
    <location>
        <begin position="1"/>
        <end position="18"/>
    </location>
</feature>
<dbReference type="AlphaFoldDB" id="A0A9W8Q849"/>
<keyword evidence="2" id="KW-1133">Transmembrane helix</keyword>
<dbReference type="KEGG" id="amus:LMH87_010654"/>
<dbReference type="PANTHER" id="PTHR16861:SF4">
    <property type="entry name" value="SH3 DOMAIN PROTEIN (AFU_ORTHOLOGUE AFUA_1G13610)"/>
    <property type="match status" value="1"/>
</dbReference>
<proteinExistence type="predicted"/>
<evidence type="ECO:0000256" key="2">
    <source>
        <dbReference type="SAM" id="Phobius"/>
    </source>
</evidence>
<dbReference type="CDD" id="cd12087">
    <property type="entry name" value="TM_EGFR-like"/>
    <property type="match status" value="1"/>
</dbReference>
<evidence type="ECO:0000313" key="5">
    <source>
        <dbReference type="Proteomes" id="UP001144673"/>
    </source>
</evidence>
<feature type="region of interest" description="Disordered" evidence="1">
    <location>
        <begin position="287"/>
        <end position="332"/>
    </location>
</feature>
<dbReference type="Proteomes" id="UP001144673">
    <property type="component" value="Chromosome 4"/>
</dbReference>
<keyword evidence="3" id="KW-0732">Signal</keyword>
<comment type="caution">
    <text evidence="4">The sequence shown here is derived from an EMBL/GenBank/DDBJ whole genome shotgun (WGS) entry which is preliminary data.</text>
</comment>